<dbReference type="KEGG" id="xor:XOC_0891"/>
<sequence length="43" mass="4763">MVNAQSRNARLHDEQMHCSAEARDAALAITPHRALKPAAPAWR</sequence>
<dbReference type="Proteomes" id="UP000008851">
    <property type="component" value="Chromosome"/>
</dbReference>
<evidence type="ECO:0000313" key="1">
    <source>
        <dbReference type="EMBL" id="AEQ95097.1"/>
    </source>
</evidence>
<accession>G7TDV8</accession>
<proteinExistence type="predicted"/>
<dbReference type="AlphaFoldDB" id="G7TDV8"/>
<evidence type="ECO:0000313" key="2">
    <source>
        <dbReference type="Proteomes" id="UP000008851"/>
    </source>
</evidence>
<protein>
    <submittedName>
        <fullName evidence="1">Uncharacterized protein</fullName>
    </submittedName>
</protein>
<gene>
    <name evidence="1" type="ORF">XOC_0891</name>
</gene>
<organism evidence="1 2">
    <name type="scientific">Xanthomonas oryzae pv. oryzicola (strain BLS256)</name>
    <dbReference type="NCBI Taxonomy" id="383407"/>
    <lineage>
        <taxon>Bacteria</taxon>
        <taxon>Pseudomonadati</taxon>
        <taxon>Pseudomonadota</taxon>
        <taxon>Gammaproteobacteria</taxon>
        <taxon>Lysobacterales</taxon>
        <taxon>Lysobacteraceae</taxon>
        <taxon>Xanthomonas</taxon>
    </lineage>
</organism>
<dbReference type="HOGENOM" id="CLU_3241487_0_0_6"/>
<name>G7TDV8_XANOB</name>
<dbReference type="EMBL" id="CP003057">
    <property type="protein sequence ID" value="AEQ95097.1"/>
    <property type="molecule type" value="Genomic_DNA"/>
</dbReference>
<reference evidence="1 2" key="1">
    <citation type="journal article" date="2011" name="J. Bacteriol.">
        <title>Two new complete genome sequences offer insight into host and tissue specificity of plant pathogenic Xanthomonas spp.</title>
        <authorList>
            <person name="Bogdanove A.J."/>
            <person name="Koebnik R."/>
            <person name="Lu H."/>
            <person name="Furutani A."/>
            <person name="Angiuoli S.V."/>
            <person name="Patil P.B."/>
            <person name="Van Sluys M.A."/>
            <person name="Ryan R.P."/>
            <person name="Meyer D.F."/>
            <person name="Han S.W."/>
            <person name="Aparna G."/>
            <person name="Rajaram M."/>
            <person name="Delcher A.L."/>
            <person name="Phillippy A.M."/>
            <person name="Puiu D."/>
            <person name="Schatz M.C."/>
            <person name="Shumway M."/>
            <person name="Sommer D.D."/>
            <person name="Trapnell C."/>
            <person name="Benahmed F."/>
            <person name="Dimitrov G."/>
            <person name="Madupu R."/>
            <person name="Radune D."/>
            <person name="Sullivan S."/>
            <person name="Jha G."/>
            <person name="Ishihara H."/>
            <person name="Lee S.W."/>
            <person name="Pandey A."/>
            <person name="Sharma V."/>
            <person name="Sriariyanun M."/>
            <person name="Szurek B."/>
            <person name="Vera-Cruz C.M."/>
            <person name="Dorman K.S."/>
            <person name="Ronald P.C."/>
            <person name="Verdier V."/>
            <person name="Dow J.M."/>
            <person name="Sonti R.V."/>
            <person name="Tsuge S."/>
            <person name="Brendel V.P."/>
            <person name="Rabinowicz P.D."/>
            <person name="Leach J.E."/>
            <person name="White F.F."/>
            <person name="Salzberg S.L."/>
        </authorList>
    </citation>
    <scope>NUCLEOTIDE SEQUENCE [LARGE SCALE GENOMIC DNA]</scope>
    <source>
        <strain evidence="1 2">BLS256</strain>
    </source>
</reference>